<keyword evidence="3" id="KW-1185">Reference proteome</keyword>
<dbReference type="KEGG" id="spar:SPRG_10177"/>
<dbReference type="SUPFAM" id="SSF55961">
    <property type="entry name" value="Bet v1-like"/>
    <property type="match status" value="1"/>
</dbReference>
<evidence type="ECO:0000256" key="1">
    <source>
        <dbReference type="SAM" id="MobiDB-lite"/>
    </source>
</evidence>
<dbReference type="InterPro" id="IPR052727">
    <property type="entry name" value="Rab4/Rab5_effector"/>
</dbReference>
<reference evidence="2 3" key="1">
    <citation type="journal article" date="2013" name="PLoS Genet.">
        <title>Distinctive expansion of potential virulence genes in the genome of the oomycete fish pathogen Saprolegnia parasitica.</title>
        <authorList>
            <person name="Jiang R.H."/>
            <person name="de Bruijn I."/>
            <person name="Haas B.J."/>
            <person name="Belmonte R."/>
            <person name="Lobach L."/>
            <person name="Christie J."/>
            <person name="van den Ackerveken G."/>
            <person name="Bottin A."/>
            <person name="Bulone V."/>
            <person name="Diaz-Moreno S.M."/>
            <person name="Dumas B."/>
            <person name="Fan L."/>
            <person name="Gaulin E."/>
            <person name="Govers F."/>
            <person name="Grenville-Briggs L.J."/>
            <person name="Horner N.R."/>
            <person name="Levin J.Z."/>
            <person name="Mammella M."/>
            <person name="Meijer H.J."/>
            <person name="Morris P."/>
            <person name="Nusbaum C."/>
            <person name="Oome S."/>
            <person name="Phillips A.J."/>
            <person name="van Rooyen D."/>
            <person name="Rzeszutek E."/>
            <person name="Saraiva M."/>
            <person name="Secombes C.J."/>
            <person name="Seidl M.F."/>
            <person name="Snel B."/>
            <person name="Stassen J.H."/>
            <person name="Sykes S."/>
            <person name="Tripathy S."/>
            <person name="van den Berg H."/>
            <person name="Vega-Arreguin J.C."/>
            <person name="Wawra S."/>
            <person name="Young S.K."/>
            <person name="Zeng Q."/>
            <person name="Dieguez-Uribeondo J."/>
            <person name="Russ C."/>
            <person name="Tyler B.M."/>
            <person name="van West P."/>
        </authorList>
    </citation>
    <scope>NUCLEOTIDE SEQUENCE [LARGE SCALE GENOMIC DNA]</scope>
    <source>
        <strain evidence="2 3">CBS 223.65</strain>
    </source>
</reference>
<dbReference type="PANTHER" id="PTHR13510">
    <property type="entry name" value="FYVE-FINGER-CONTAINING RAB5 EFFECTOR PROTEIN RABENOSYN-5-RELATED"/>
    <property type="match status" value="1"/>
</dbReference>
<feature type="region of interest" description="Disordered" evidence="1">
    <location>
        <begin position="261"/>
        <end position="317"/>
    </location>
</feature>
<dbReference type="VEuPathDB" id="FungiDB:SPRG_10177"/>
<dbReference type="OMA" id="DACYLES"/>
<dbReference type="GeneID" id="24132299"/>
<sequence length="333" mass="37144">MSIDLNATERTRLLERATTGLADLVAWADGLPPNSHVPRSPTWASEVCRQQLVFERCHSLDDVVDLYKAPSSYLGVDNARILYEATTVNAKVALKWGVFRSPIPFVRDRDACYLESSQLFVDRRGRRGFARFITSYPLRAMDYRSGYIRADVRNWGLVLLESSDPKVVDASAIVDVDWKGQMPAWGASHMTSRRAQSIKQLPALLRKRLKDRCGLCHVKPTIFELGPRLVPCQVCRKPLCTRCRTADVAPVCVICRHPRAPRPPTRPSRVASDLASTVGSAGDARSPQTCRHANRGQAGAESGWFTPQDHRRPRGTGLDLSYVSAYKVSTVQE</sequence>
<dbReference type="Proteomes" id="UP000030745">
    <property type="component" value="Unassembled WGS sequence"/>
</dbReference>
<dbReference type="InterPro" id="IPR023393">
    <property type="entry name" value="START-like_dom_sf"/>
</dbReference>
<proteinExistence type="predicted"/>
<dbReference type="PANTHER" id="PTHR13510:SF44">
    <property type="entry name" value="RABENOSYN-5"/>
    <property type="match status" value="1"/>
</dbReference>
<gene>
    <name evidence="2" type="ORF">SPRG_10177</name>
</gene>
<dbReference type="RefSeq" id="XP_012204712.1">
    <property type="nucleotide sequence ID" value="XM_012349322.1"/>
</dbReference>
<evidence type="ECO:0000313" key="3">
    <source>
        <dbReference type="Proteomes" id="UP000030745"/>
    </source>
</evidence>
<name>A0A067C1K2_SAPPC</name>
<dbReference type="AlphaFoldDB" id="A0A067C1K2"/>
<evidence type="ECO:0000313" key="2">
    <source>
        <dbReference type="EMBL" id="KDO24644.1"/>
    </source>
</evidence>
<evidence type="ECO:0008006" key="4">
    <source>
        <dbReference type="Google" id="ProtNLM"/>
    </source>
</evidence>
<accession>A0A067C1K2</accession>
<protein>
    <recommendedName>
        <fullName evidence="4">START domain-containing protein</fullName>
    </recommendedName>
</protein>
<dbReference type="Gene3D" id="3.30.530.20">
    <property type="match status" value="1"/>
</dbReference>
<dbReference type="EMBL" id="KK583240">
    <property type="protein sequence ID" value="KDO24644.1"/>
    <property type="molecule type" value="Genomic_DNA"/>
</dbReference>
<organism evidence="2 3">
    <name type="scientific">Saprolegnia parasitica (strain CBS 223.65)</name>
    <dbReference type="NCBI Taxonomy" id="695850"/>
    <lineage>
        <taxon>Eukaryota</taxon>
        <taxon>Sar</taxon>
        <taxon>Stramenopiles</taxon>
        <taxon>Oomycota</taxon>
        <taxon>Saprolegniomycetes</taxon>
        <taxon>Saprolegniales</taxon>
        <taxon>Saprolegniaceae</taxon>
        <taxon>Saprolegnia</taxon>
    </lineage>
</organism>
<dbReference type="OrthoDB" id="79742at2759"/>